<dbReference type="AlphaFoldDB" id="A0AAD6HG19"/>
<accession>A0AAD6HG19</accession>
<proteinExistence type="inferred from homology"/>
<dbReference type="GO" id="GO:0004742">
    <property type="term" value="F:dihydrolipoyllysine-residue acetyltransferase activity"/>
    <property type="evidence" value="ECO:0007669"/>
    <property type="project" value="TreeGrafter"/>
</dbReference>
<reference evidence="3" key="2">
    <citation type="submission" date="2023-01" db="EMBL/GenBank/DDBJ databases">
        <authorList>
            <person name="Petersen C."/>
        </authorList>
    </citation>
    <scope>NUCLEOTIDE SEQUENCE</scope>
    <source>
        <strain evidence="3">IBT 17514</strain>
    </source>
</reference>
<protein>
    <recommendedName>
        <fullName evidence="2">Peripheral subunit-binding (PSBD) domain-containing protein</fullName>
    </recommendedName>
</protein>
<dbReference type="PANTHER" id="PTHR23151">
    <property type="entry name" value="DIHYDROLIPOAMIDE ACETYL/SUCCINYL-TRANSFERASE-RELATED"/>
    <property type="match status" value="1"/>
</dbReference>
<reference evidence="3" key="1">
    <citation type="journal article" date="2023" name="IMA Fungus">
        <title>Comparative genomic study of the Penicillium genus elucidates a diverse pangenome and 15 lateral gene transfer events.</title>
        <authorList>
            <person name="Petersen C."/>
            <person name="Sorensen T."/>
            <person name="Nielsen M.R."/>
            <person name="Sondergaard T.E."/>
            <person name="Sorensen J.L."/>
            <person name="Fitzpatrick D.A."/>
            <person name="Frisvad J.C."/>
            <person name="Nielsen K.L."/>
        </authorList>
    </citation>
    <scope>NUCLEOTIDE SEQUENCE</scope>
    <source>
        <strain evidence="3">IBT 17514</strain>
    </source>
</reference>
<dbReference type="PANTHER" id="PTHR23151:SF82">
    <property type="entry name" value="PYRUVATE DEHYDROGENASE COMPLEX PROTEIN X COMPONENT, MITOCHONDRIAL"/>
    <property type="match status" value="1"/>
</dbReference>
<name>A0AAD6HG19_9EURO</name>
<dbReference type="InterPro" id="IPR036625">
    <property type="entry name" value="E3-bd_dom_sf"/>
</dbReference>
<evidence type="ECO:0000259" key="2">
    <source>
        <dbReference type="PROSITE" id="PS51826"/>
    </source>
</evidence>
<dbReference type="Pfam" id="PF02817">
    <property type="entry name" value="E3_binding"/>
    <property type="match status" value="1"/>
</dbReference>
<comment type="similarity">
    <text evidence="1">Belongs to the 2-oxoacid dehydrogenase family.</text>
</comment>
<keyword evidence="4" id="KW-1185">Reference proteome</keyword>
<dbReference type="SUPFAM" id="SSF47005">
    <property type="entry name" value="Peripheral subunit-binding domain of 2-oxo acid dehydrogenase complex"/>
    <property type="match status" value="1"/>
</dbReference>
<dbReference type="Proteomes" id="UP001215712">
    <property type="component" value="Unassembled WGS sequence"/>
</dbReference>
<sequence>MAARVPITQASAMFARRQPRVLHISKRMQSSSAPSTQNPAYPLYPSVSQLLHEKNIPESEVSKIPASGPKGRLLKGDVLAYIGQIATEYPAQQAAKLAKLTHMDLSNIKIAAPAPKPEPVAEQAVKEEVKPLPMTSVAISVSLAAVLSAQRKLQQSLGVTVPVSRFLALATDIANDDLPRSKTQKPSADELFDEILGGEPVTVSRGDYIPELNVFDAAQAPKRIESAVEDIIDILSANPGKRAAPATSIVDFEDIEESAGASNVFSLTVPVGEEVRAKAFLERIKDLLQIEPVRLVL</sequence>
<comment type="caution">
    <text evidence="3">The sequence shown here is derived from an EMBL/GenBank/DDBJ whole genome shotgun (WGS) entry which is preliminary data.</text>
</comment>
<feature type="domain" description="Peripheral subunit-binding (PSBD)" evidence="2">
    <location>
        <begin position="42"/>
        <end position="82"/>
    </location>
</feature>
<dbReference type="InterPro" id="IPR004167">
    <property type="entry name" value="PSBD"/>
</dbReference>
<dbReference type="InterPro" id="IPR045257">
    <property type="entry name" value="E2/Pdx1"/>
</dbReference>
<dbReference type="GO" id="GO:0045254">
    <property type="term" value="C:pyruvate dehydrogenase complex"/>
    <property type="evidence" value="ECO:0007669"/>
    <property type="project" value="InterPro"/>
</dbReference>
<organism evidence="3 4">
    <name type="scientific">Penicillium malachiteum</name>
    <dbReference type="NCBI Taxonomy" id="1324776"/>
    <lineage>
        <taxon>Eukaryota</taxon>
        <taxon>Fungi</taxon>
        <taxon>Dikarya</taxon>
        <taxon>Ascomycota</taxon>
        <taxon>Pezizomycotina</taxon>
        <taxon>Eurotiomycetes</taxon>
        <taxon>Eurotiomycetidae</taxon>
        <taxon>Eurotiales</taxon>
        <taxon>Aspergillaceae</taxon>
        <taxon>Penicillium</taxon>
    </lineage>
</organism>
<evidence type="ECO:0000313" key="3">
    <source>
        <dbReference type="EMBL" id="KAJ5712739.1"/>
    </source>
</evidence>
<dbReference type="GO" id="GO:0006086">
    <property type="term" value="P:pyruvate decarboxylation to acetyl-CoA"/>
    <property type="evidence" value="ECO:0007669"/>
    <property type="project" value="InterPro"/>
</dbReference>
<dbReference type="Gene3D" id="4.10.320.10">
    <property type="entry name" value="E3-binding domain"/>
    <property type="match status" value="1"/>
</dbReference>
<gene>
    <name evidence="3" type="ORF">N7493_009207</name>
</gene>
<dbReference type="PROSITE" id="PS51826">
    <property type="entry name" value="PSBD"/>
    <property type="match status" value="1"/>
</dbReference>
<evidence type="ECO:0000313" key="4">
    <source>
        <dbReference type="Proteomes" id="UP001215712"/>
    </source>
</evidence>
<evidence type="ECO:0000256" key="1">
    <source>
        <dbReference type="ARBA" id="ARBA00007317"/>
    </source>
</evidence>
<dbReference type="EMBL" id="JAQJAN010000013">
    <property type="protein sequence ID" value="KAJ5712739.1"/>
    <property type="molecule type" value="Genomic_DNA"/>
</dbReference>